<name>A0ACB9G808_CICIN</name>
<dbReference type="Proteomes" id="UP001055811">
    <property type="component" value="Linkage Group LG02"/>
</dbReference>
<sequence length="205" mass="22692">MIQLARNNVHSVNTLNVHQSHCTSFPSTVSSVHDTSHSLTSRALSFTLTSTPLFPIPPTDPISRRKRDQVISPEPQSSFNLLQQEATDFQACSVVLPSISQFRNSAPSDTPLHHAFDQISLSLLLDFAWFTYAELKPLLSSSNYCLKDLLFMDIALDSTVRTTTERSYEELKKAKPEVSIFTEEMMCSGSAASLSSPDVLSHVSV</sequence>
<gene>
    <name evidence="1" type="ORF">L2E82_08808</name>
</gene>
<protein>
    <submittedName>
        <fullName evidence="1">Uncharacterized protein</fullName>
    </submittedName>
</protein>
<proteinExistence type="predicted"/>
<comment type="caution">
    <text evidence="1">The sequence shown here is derived from an EMBL/GenBank/DDBJ whole genome shotgun (WGS) entry which is preliminary data.</text>
</comment>
<dbReference type="EMBL" id="CM042010">
    <property type="protein sequence ID" value="KAI3779206.1"/>
    <property type="molecule type" value="Genomic_DNA"/>
</dbReference>
<reference evidence="1 2" key="2">
    <citation type="journal article" date="2022" name="Mol. Ecol. Resour.">
        <title>The genomes of chicory, endive, great burdock and yacon provide insights into Asteraceae paleo-polyploidization history and plant inulin production.</title>
        <authorList>
            <person name="Fan W."/>
            <person name="Wang S."/>
            <person name="Wang H."/>
            <person name="Wang A."/>
            <person name="Jiang F."/>
            <person name="Liu H."/>
            <person name="Zhao H."/>
            <person name="Xu D."/>
            <person name="Zhang Y."/>
        </authorList>
    </citation>
    <scope>NUCLEOTIDE SEQUENCE [LARGE SCALE GENOMIC DNA]</scope>
    <source>
        <strain evidence="2">cv. Punajuju</strain>
        <tissue evidence="1">Leaves</tissue>
    </source>
</reference>
<evidence type="ECO:0000313" key="1">
    <source>
        <dbReference type="EMBL" id="KAI3779206.1"/>
    </source>
</evidence>
<organism evidence="1 2">
    <name type="scientific">Cichorium intybus</name>
    <name type="common">Chicory</name>
    <dbReference type="NCBI Taxonomy" id="13427"/>
    <lineage>
        <taxon>Eukaryota</taxon>
        <taxon>Viridiplantae</taxon>
        <taxon>Streptophyta</taxon>
        <taxon>Embryophyta</taxon>
        <taxon>Tracheophyta</taxon>
        <taxon>Spermatophyta</taxon>
        <taxon>Magnoliopsida</taxon>
        <taxon>eudicotyledons</taxon>
        <taxon>Gunneridae</taxon>
        <taxon>Pentapetalae</taxon>
        <taxon>asterids</taxon>
        <taxon>campanulids</taxon>
        <taxon>Asterales</taxon>
        <taxon>Asteraceae</taxon>
        <taxon>Cichorioideae</taxon>
        <taxon>Cichorieae</taxon>
        <taxon>Cichoriinae</taxon>
        <taxon>Cichorium</taxon>
    </lineage>
</organism>
<evidence type="ECO:0000313" key="2">
    <source>
        <dbReference type="Proteomes" id="UP001055811"/>
    </source>
</evidence>
<keyword evidence="2" id="KW-1185">Reference proteome</keyword>
<accession>A0ACB9G808</accession>
<reference evidence="2" key="1">
    <citation type="journal article" date="2022" name="Mol. Ecol. Resour.">
        <title>The genomes of chicory, endive, great burdock and yacon provide insights into Asteraceae palaeo-polyploidization history and plant inulin production.</title>
        <authorList>
            <person name="Fan W."/>
            <person name="Wang S."/>
            <person name="Wang H."/>
            <person name="Wang A."/>
            <person name="Jiang F."/>
            <person name="Liu H."/>
            <person name="Zhao H."/>
            <person name="Xu D."/>
            <person name="Zhang Y."/>
        </authorList>
    </citation>
    <scope>NUCLEOTIDE SEQUENCE [LARGE SCALE GENOMIC DNA]</scope>
    <source>
        <strain evidence="2">cv. Punajuju</strain>
    </source>
</reference>